<feature type="region of interest" description="Disordered" evidence="1">
    <location>
        <begin position="267"/>
        <end position="290"/>
    </location>
</feature>
<feature type="compositionally biased region" description="Acidic residues" evidence="1">
    <location>
        <begin position="404"/>
        <end position="413"/>
    </location>
</feature>
<organism evidence="3 4">
    <name type="scientific">Endocarpon pusillum</name>
    <dbReference type="NCBI Taxonomy" id="364733"/>
    <lineage>
        <taxon>Eukaryota</taxon>
        <taxon>Fungi</taxon>
        <taxon>Dikarya</taxon>
        <taxon>Ascomycota</taxon>
        <taxon>Pezizomycotina</taxon>
        <taxon>Eurotiomycetes</taxon>
        <taxon>Chaetothyriomycetidae</taxon>
        <taxon>Verrucariales</taxon>
        <taxon>Verrucariaceae</taxon>
        <taxon>Endocarpon</taxon>
    </lineage>
</organism>
<feature type="compositionally biased region" description="Basic and acidic residues" evidence="1">
    <location>
        <begin position="81"/>
        <end position="93"/>
    </location>
</feature>
<feature type="region of interest" description="Disordered" evidence="1">
    <location>
        <begin position="402"/>
        <end position="429"/>
    </location>
</feature>
<dbReference type="AlphaFoldDB" id="A0A8H7ATT7"/>
<evidence type="ECO:0000256" key="1">
    <source>
        <dbReference type="SAM" id="MobiDB-lite"/>
    </source>
</evidence>
<reference evidence="3" key="1">
    <citation type="submission" date="2020-02" db="EMBL/GenBank/DDBJ databases">
        <authorList>
            <person name="Palmer J.M."/>
        </authorList>
    </citation>
    <scope>NUCLEOTIDE SEQUENCE</scope>
    <source>
        <strain evidence="3">EPUS1.4</strain>
        <tissue evidence="3">Thallus</tissue>
    </source>
</reference>
<evidence type="ECO:0008006" key="5">
    <source>
        <dbReference type="Google" id="ProtNLM"/>
    </source>
</evidence>
<feature type="region of interest" description="Disordered" evidence="1">
    <location>
        <begin position="17"/>
        <end position="56"/>
    </location>
</feature>
<protein>
    <recommendedName>
        <fullName evidence="5">Ring-like domain-containing protein</fullName>
    </recommendedName>
</protein>
<proteinExistence type="predicted"/>
<dbReference type="Proteomes" id="UP000606974">
    <property type="component" value="Unassembled WGS sequence"/>
</dbReference>
<evidence type="ECO:0000256" key="2">
    <source>
        <dbReference type="SAM" id="Phobius"/>
    </source>
</evidence>
<keyword evidence="2" id="KW-1133">Transmembrane helix</keyword>
<comment type="caution">
    <text evidence="3">The sequence shown here is derived from an EMBL/GenBank/DDBJ whole genome shotgun (WGS) entry which is preliminary data.</text>
</comment>
<dbReference type="EMBL" id="JAACFV010000009">
    <property type="protein sequence ID" value="KAF7512827.1"/>
    <property type="molecule type" value="Genomic_DNA"/>
</dbReference>
<feature type="compositionally biased region" description="Basic and acidic residues" evidence="1">
    <location>
        <begin position="30"/>
        <end position="41"/>
    </location>
</feature>
<gene>
    <name evidence="3" type="ORF">GJ744_011930</name>
</gene>
<feature type="region of interest" description="Disordered" evidence="1">
    <location>
        <begin position="79"/>
        <end position="112"/>
    </location>
</feature>
<keyword evidence="2" id="KW-0472">Membrane</keyword>
<name>A0A8H7ATT7_9EURO</name>
<dbReference type="OrthoDB" id="5398191at2759"/>
<evidence type="ECO:0000313" key="4">
    <source>
        <dbReference type="Proteomes" id="UP000606974"/>
    </source>
</evidence>
<sequence>MEYFNYVKSKAHIGTAKKSENPVLTEEDEHFLNRITSHDEQPPPLPARPQVQDLPVAGETQGNDAQLALLDGAQNIALPETPKEGTTEPEPMRDPIAGSEKGAEKKSAKKTWSWLRRDSRDYKRKNQTDAAESLMHIAEGVKSADAQPNEDNIVSEVQAKKEQDDMAMVLEKLNLAAVNNRVFSISEETQELLQKFNQVFKDLVNGVPTAYDDLESLLTNGDQQLQKTFNHLPTFLQKLIAQLPNKMKDTIAPELMAAAAQKVGKSGTNTAKAEEPAGAAKKKKGFKTPNLKDIAGKPGTIASMMRTIITFLRARFPAFLGMNVLWSLALFVLLFVFWYCHKRGKEVRLEKERRLTEEEEARLDAEYRALNPDGNHTTTAPEGAPLEEVQQGIIEAQVAREAAAEDGLEDDVDPSVLSTTVQPAEKVGT</sequence>
<accession>A0A8H7ATT7</accession>
<evidence type="ECO:0000313" key="3">
    <source>
        <dbReference type="EMBL" id="KAF7512827.1"/>
    </source>
</evidence>
<keyword evidence="4" id="KW-1185">Reference proteome</keyword>
<feature type="transmembrane region" description="Helical" evidence="2">
    <location>
        <begin position="316"/>
        <end position="340"/>
    </location>
</feature>
<keyword evidence="2" id="KW-0812">Transmembrane</keyword>